<feature type="transmembrane region" description="Helical" evidence="8">
    <location>
        <begin position="221"/>
        <end position="241"/>
    </location>
</feature>
<evidence type="ECO:0000256" key="3">
    <source>
        <dbReference type="ARBA" id="ARBA00022692"/>
    </source>
</evidence>
<keyword evidence="12" id="KW-1185">Reference proteome</keyword>
<feature type="region of interest" description="Disordered" evidence="7">
    <location>
        <begin position="141"/>
        <end position="169"/>
    </location>
</feature>
<evidence type="ECO:0000256" key="7">
    <source>
        <dbReference type="SAM" id="MobiDB-lite"/>
    </source>
</evidence>
<keyword evidence="6 8" id="KW-0472">Membrane</keyword>
<feature type="signal peptide" evidence="9">
    <location>
        <begin position="1"/>
        <end position="29"/>
    </location>
</feature>
<sequence length="503" mass="53484">MSSFPHTRSRFCWAAMLTVSCCLVSGVSGQFSLVSSALSPLRPRASMLTSTSVLGKLGDRPLLPRRSASTRESEIAAIFRGVALPQPLQGGGREAQVRGRSLEFVPTQGSTRASATAAPGNAAARDSETVSYVLHEDTAFGNGGSLEETGGGGRAADGGAGAQRQEHRHDVPHVGRAVVPGRAWWVHVYVSAGIFALVAAASLCCLARLSAATHLLPRSHYLVIHTLVFLAAILRCLHLFHDPYGIEQRLPEAVSAAVEEASWPSLTGALAILVLALFRSGSAFPLRVVARAVTATWGGAVGAGGLWAVWRVECTTGRRNGQLLGRFNRAPQEGAAASGHARPVLNRAALLTLAASFAQIMLAVLHLYVMLAPLSPTNHVWAWWGRVSLARGFELVVGVAVVAATIFLTYGRQSHPNQDNTIFSVLTSCGREGKSLKGGRNANVFPAQTEKRQILGSFTLHPGKAVMDDTLSIKRVPLEWTCTTPRGPPLPPPSTTRRPPWTP</sequence>
<dbReference type="Pfam" id="PF25987">
    <property type="entry name" value="PRRT3"/>
    <property type="match status" value="2"/>
</dbReference>
<accession>A0A3R7M620</accession>
<organism evidence="11 12">
    <name type="scientific">Penaeus vannamei</name>
    <name type="common">Whiteleg shrimp</name>
    <name type="synonym">Litopenaeus vannamei</name>
    <dbReference type="NCBI Taxonomy" id="6689"/>
    <lineage>
        <taxon>Eukaryota</taxon>
        <taxon>Metazoa</taxon>
        <taxon>Ecdysozoa</taxon>
        <taxon>Arthropoda</taxon>
        <taxon>Crustacea</taxon>
        <taxon>Multicrustacea</taxon>
        <taxon>Malacostraca</taxon>
        <taxon>Eumalacostraca</taxon>
        <taxon>Eucarida</taxon>
        <taxon>Decapoda</taxon>
        <taxon>Dendrobranchiata</taxon>
        <taxon>Penaeoidea</taxon>
        <taxon>Penaeidae</taxon>
        <taxon>Penaeus</taxon>
    </lineage>
</organism>
<gene>
    <name evidence="11" type="ORF">C7M84_007602</name>
</gene>
<feature type="compositionally biased region" description="Pro residues" evidence="7">
    <location>
        <begin position="486"/>
        <end position="503"/>
    </location>
</feature>
<evidence type="ECO:0000313" key="12">
    <source>
        <dbReference type="Proteomes" id="UP000283509"/>
    </source>
</evidence>
<dbReference type="InterPro" id="IPR059081">
    <property type="entry name" value="PRRT3-4"/>
</dbReference>
<feature type="domain" description="Proline-rich transmembrane protein 3/4" evidence="10">
    <location>
        <begin position="285"/>
        <end position="409"/>
    </location>
</feature>
<reference evidence="11 12" key="1">
    <citation type="submission" date="2018-04" db="EMBL/GenBank/DDBJ databases">
        <authorList>
            <person name="Zhang X."/>
            <person name="Yuan J."/>
            <person name="Li F."/>
            <person name="Xiang J."/>
        </authorList>
    </citation>
    <scope>NUCLEOTIDE SEQUENCE [LARGE SCALE GENOMIC DNA]</scope>
    <source>
        <tissue evidence="11">Muscle</tissue>
    </source>
</reference>
<dbReference type="AlphaFoldDB" id="A0A3R7M620"/>
<evidence type="ECO:0000256" key="8">
    <source>
        <dbReference type="SAM" id="Phobius"/>
    </source>
</evidence>
<protein>
    <recommendedName>
        <fullName evidence="10">Proline-rich transmembrane protein 3/4 domain-containing protein</fullName>
    </recommendedName>
</protein>
<keyword evidence="2" id="KW-0597">Phosphoprotein</keyword>
<dbReference type="PANTHER" id="PTHR35578:SF6">
    <property type="entry name" value="PROLINE-RICH TRANSMEMBRANE PROTEIN 4"/>
    <property type="match status" value="1"/>
</dbReference>
<evidence type="ECO:0000256" key="9">
    <source>
        <dbReference type="SAM" id="SignalP"/>
    </source>
</evidence>
<evidence type="ECO:0000256" key="4">
    <source>
        <dbReference type="ARBA" id="ARBA00022729"/>
    </source>
</evidence>
<keyword evidence="3 8" id="KW-0812">Transmembrane</keyword>
<evidence type="ECO:0000256" key="5">
    <source>
        <dbReference type="ARBA" id="ARBA00022989"/>
    </source>
</evidence>
<feature type="domain" description="Proline-rich transmembrane protein 3/4" evidence="10">
    <location>
        <begin position="182"/>
        <end position="275"/>
    </location>
</feature>
<evidence type="ECO:0000313" key="11">
    <source>
        <dbReference type="EMBL" id="ROT73927.1"/>
    </source>
</evidence>
<comment type="caution">
    <text evidence="11">The sequence shown here is derived from an EMBL/GenBank/DDBJ whole genome shotgun (WGS) entry which is preliminary data.</text>
</comment>
<reference evidence="11 12" key="2">
    <citation type="submission" date="2019-01" db="EMBL/GenBank/DDBJ databases">
        <title>The decoding of complex shrimp genome reveals the adaptation for benthos swimmer, frequently molting mechanism and breeding impact on genome.</title>
        <authorList>
            <person name="Sun Y."/>
            <person name="Gao Y."/>
            <person name="Yu Y."/>
        </authorList>
    </citation>
    <scope>NUCLEOTIDE SEQUENCE [LARGE SCALE GENOMIC DNA]</scope>
    <source>
        <tissue evidence="11">Muscle</tissue>
    </source>
</reference>
<feature type="transmembrane region" description="Helical" evidence="8">
    <location>
        <begin position="389"/>
        <end position="410"/>
    </location>
</feature>
<evidence type="ECO:0000256" key="1">
    <source>
        <dbReference type="ARBA" id="ARBA00004141"/>
    </source>
</evidence>
<keyword evidence="5 8" id="KW-1133">Transmembrane helix</keyword>
<feature type="chain" id="PRO_5018753451" description="Proline-rich transmembrane protein 3/4 domain-containing protein" evidence="9">
    <location>
        <begin position="30"/>
        <end position="503"/>
    </location>
</feature>
<dbReference type="InterPro" id="IPR052836">
    <property type="entry name" value="PRRT_domain-containing"/>
</dbReference>
<dbReference type="STRING" id="6689.A0A3R7M620"/>
<proteinExistence type="predicted"/>
<evidence type="ECO:0000259" key="10">
    <source>
        <dbReference type="Pfam" id="PF25987"/>
    </source>
</evidence>
<feature type="transmembrane region" description="Helical" evidence="8">
    <location>
        <begin position="184"/>
        <end position="209"/>
    </location>
</feature>
<dbReference type="OrthoDB" id="10066605at2759"/>
<feature type="transmembrane region" description="Helical" evidence="8">
    <location>
        <begin position="348"/>
        <end position="369"/>
    </location>
</feature>
<feature type="compositionally biased region" description="Gly residues" evidence="7">
    <location>
        <begin position="141"/>
        <end position="161"/>
    </location>
</feature>
<dbReference type="Proteomes" id="UP000283509">
    <property type="component" value="Unassembled WGS sequence"/>
</dbReference>
<dbReference type="PANTHER" id="PTHR35578">
    <property type="entry name" value="PROLINE-RICH TRANSMEMBRANE PROTEIN 4-RELATED"/>
    <property type="match status" value="1"/>
</dbReference>
<comment type="subcellular location">
    <subcellularLocation>
        <location evidence="1">Membrane</location>
        <topology evidence="1">Multi-pass membrane protein</topology>
    </subcellularLocation>
</comment>
<feature type="region of interest" description="Disordered" evidence="7">
    <location>
        <begin position="482"/>
        <end position="503"/>
    </location>
</feature>
<name>A0A3R7M620_PENVA</name>
<evidence type="ECO:0000256" key="2">
    <source>
        <dbReference type="ARBA" id="ARBA00022553"/>
    </source>
</evidence>
<keyword evidence="4 9" id="KW-0732">Signal</keyword>
<dbReference type="EMBL" id="QCYY01001964">
    <property type="protein sequence ID" value="ROT73927.1"/>
    <property type="molecule type" value="Genomic_DNA"/>
</dbReference>
<evidence type="ECO:0000256" key="6">
    <source>
        <dbReference type="ARBA" id="ARBA00023136"/>
    </source>
</evidence>